<proteinExistence type="predicted"/>
<accession>A0AAD2JMP2</accession>
<name>A0AAD2JMP2_9STRA</name>
<dbReference type="Pfam" id="PF08495">
    <property type="entry name" value="FIST"/>
    <property type="match status" value="1"/>
</dbReference>
<dbReference type="SMART" id="SM00897">
    <property type="entry name" value="FIST"/>
    <property type="match status" value="1"/>
</dbReference>
<feature type="compositionally biased region" description="Low complexity" evidence="1">
    <location>
        <begin position="369"/>
        <end position="388"/>
    </location>
</feature>
<dbReference type="AlphaFoldDB" id="A0AAD2JMP2"/>
<keyword evidence="4" id="KW-1185">Reference proteome</keyword>
<evidence type="ECO:0000313" key="3">
    <source>
        <dbReference type="EMBL" id="CAJ1965517.1"/>
    </source>
</evidence>
<feature type="domain" description="FIST" evidence="2">
    <location>
        <begin position="50"/>
        <end position="299"/>
    </location>
</feature>
<gene>
    <name evidence="3" type="ORF">CYCCA115_LOCUS21151</name>
</gene>
<evidence type="ECO:0000313" key="4">
    <source>
        <dbReference type="Proteomes" id="UP001295423"/>
    </source>
</evidence>
<feature type="compositionally biased region" description="Polar residues" evidence="1">
    <location>
        <begin position="591"/>
        <end position="616"/>
    </location>
</feature>
<feature type="region of interest" description="Disordered" evidence="1">
    <location>
        <begin position="589"/>
        <end position="616"/>
    </location>
</feature>
<protein>
    <recommendedName>
        <fullName evidence="2">FIST domain-containing protein</fullName>
    </recommendedName>
</protein>
<evidence type="ECO:0000259" key="2">
    <source>
        <dbReference type="SMART" id="SM00897"/>
    </source>
</evidence>
<reference evidence="3" key="1">
    <citation type="submission" date="2023-08" db="EMBL/GenBank/DDBJ databases">
        <authorList>
            <person name="Audoor S."/>
            <person name="Bilcke G."/>
        </authorList>
    </citation>
    <scope>NUCLEOTIDE SEQUENCE</scope>
</reference>
<dbReference type="InterPro" id="IPR013702">
    <property type="entry name" value="FIST_domain_N"/>
</dbReference>
<dbReference type="Proteomes" id="UP001295423">
    <property type="component" value="Unassembled WGS sequence"/>
</dbReference>
<feature type="region of interest" description="Disordered" evidence="1">
    <location>
        <begin position="468"/>
        <end position="494"/>
    </location>
</feature>
<feature type="compositionally biased region" description="Low complexity" evidence="1">
    <location>
        <begin position="481"/>
        <end position="494"/>
    </location>
</feature>
<organism evidence="3 4">
    <name type="scientific">Cylindrotheca closterium</name>
    <dbReference type="NCBI Taxonomy" id="2856"/>
    <lineage>
        <taxon>Eukaryota</taxon>
        <taxon>Sar</taxon>
        <taxon>Stramenopiles</taxon>
        <taxon>Ochrophyta</taxon>
        <taxon>Bacillariophyta</taxon>
        <taxon>Bacillariophyceae</taxon>
        <taxon>Bacillariophycidae</taxon>
        <taxon>Bacillariales</taxon>
        <taxon>Bacillariaceae</taxon>
        <taxon>Cylindrotheca</taxon>
    </lineage>
</organism>
<sequence>MKRAAAKDEIGGDGVWFQNTMETSADTSSKEALRELLRDWQLGTDTNDDDQLLVFLFLSHHWELQDVTSNAMDLLEEMSMGGDEKSSKKDNIHLITVIGGGVIGQNQEYEEEASHPVYGRKAIKKQMSILGGYCKKDEINNPKSSESSSLQVFSMSNNDATVKRTMTTMSNNDATVKRTMTTTNQETNPQQPQPFRSDSSLFVFSDPYCRQIQNLFGELHSLNCQVAGGISVPHQSALYDPTLAINREILPKGSLVGVQLPSNYQLQCVVSQGGCRPVGPTYRVTSVDGPAIHELDQVKALEQLDRLCSNENQSSDEDDGDDTDFETTVTILSPKDQELIRQGGVLAGVFLEASSCSGVDDQLNDDESPSLQPSASIESSSSSAAQDSTEAEGLVEGEYMVREVTGFRPRSGSILVCGQPQVQLGDLFRFHVRSSQEALDDWKLLLKQTKMEQLFLSSKADEVSLDATESSAAAGGDGNLSSSSSSSPSSTTTTSRIVCGMQISSLARGKDFFETPNVDLDHAKMLLESKKNRDNFNDSATPPIGGFFSNAEIGPVGIRMGAQGDSSQPYLHGFATVVAMLCEITTIPIDDSSQGSNGSEDSDFQATISSSQSSWA</sequence>
<feature type="region of interest" description="Disordered" evidence="1">
    <location>
        <begin position="358"/>
        <end position="393"/>
    </location>
</feature>
<dbReference type="EMBL" id="CAKOGP040002203">
    <property type="protein sequence ID" value="CAJ1965517.1"/>
    <property type="molecule type" value="Genomic_DNA"/>
</dbReference>
<evidence type="ECO:0000256" key="1">
    <source>
        <dbReference type="SAM" id="MobiDB-lite"/>
    </source>
</evidence>
<comment type="caution">
    <text evidence="3">The sequence shown here is derived from an EMBL/GenBank/DDBJ whole genome shotgun (WGS) entry which is preliminary data.</text>
</comment>